<organism evidence="2 3">
    <name type="scientific">Crossiella equi</name>
    <dbReference type="NCBI Taxonomy" id="130796"/>
    <lineage>
        <taxon>Bacteria</taxon>
        <taxon>Bacillati</taxon>
        <taxon>Actinomycetota</taxon>
        <taxon>Actinomycetes</taxon>
        <taxon>Pseudonocardiales</taxon>
        <taxon>Pseudonocardiaceae</taxon>
        <taxon>Crossiella</taxon>
    </lineage>
</organism>
<evidence type="ECO:0000313" key="2">
    <source>
        <dbReference type="EMBL" id="MBP2475717.1"/>
    </source>
</evidence>
<comment type="caution">
    <text evidence="2">The sequence shown here is derived from an EMBL/GenBank/DDBJ whole genome shotgun (WGS) entry which is preliminary data.</text>
</comment>
<feature type="region of interest" description="Disordered" evidence="1">
    <location>
        <begin position="1"/>
        <end position="36"/>
    </location>
</feature>
<sequence>MCSSPPLRGLASSRRPGSPQPRGSRGHRELTDGCAGSAPLTRVVALGEVDGMRRTPAHAVTAASPAAPSSWRPARPARTSCALRLLRGRSGPFPGRGGRHFGTSAERPWAAGPLGRSAQLSEVPTAVTW</sequence>
<accession>A0ABS5AGM5</accession>
<feature type="compositionally biased region" description="Low complexity" evidence="1">
    <location>
        <begin position="12"/>
        <end position="23"/>
    </location>
</feature>
<protein>
    <submittedName>
        <fullName evidence="2">Uncharacterized protein</fullName>
    </submittedName>
</protein>
<keyword evidence="3" id="KW-1185">Reference proteome</keyword>
<evidence type="ECO:0000313" key="3">
    <source>
        <dbReference type="Proteomes" id="UP001519363"/>
    </source>
</evidence>
<dbReference type="EMBL" id="JAGIOO010000001">
    <property type="protein sequence ID" value="MBP2475717.1"/>
    <property type="molecule type" value="Genomic_DNA"/>
</dbReference>
<gene>
    <name evidence="2" type="ORF">JOF53_004589</name>
</gene>
<proteinExistence type="predicted"/>
<name>A0ABS5AGM5_9PSEU</name>
<reference evidence="2 3" key="1">
    <citation type="submission" date="2021-03" db="EMBL/GenBank/DDBJ databases">
        <title>Sequencing the genomes of 1000 actinobacteria strains.</title>
        <authorList>
            <person name="Klenk H.-P."/>
        </authorList>
    </citation>
    <scope>NUCLEOTIDE SEQUENCE [LARGE SCALE GENOMIC DNA]</scope>
    <source>
        <strain evidence="2 3">DSM 44580</strain>
    </source>
</reference>
<evidence type="ECO:0000256" key="1">
    <source>
        <dbReference type="SAM" id="MobiDB-lite"/>
    </source>
</evidence>
<feature type="region of interest" description="Disordered" evidence="1">
    <location>
        <begin position="88"/>
        <end position="129"/>
    </location>
</feature>
<dbReference type="Proteomes" id="UP001519363">
    <property type="component" value="Unassembled WGS sequence"/>
</dbReference>
<feature type="compositionally biased region" description="Polar residues" evidence="1">
    <location>
        <begin position="118"/>
        <end position="129"/>
    </location>
</feature>